<keyword evidence="1" id="KW-0863">Zinc-finger</keyword>
<proteinExistence type="predicted"/>
<dbReference type="Gene3D" id="3.30.160.60">
    <property type="entry name" value="Classic Zinc Finger"/>
    <property type="match status" value="1"/>
</dbReference>
<comment type="caution">
    <text evidence="4">The sequence shown here is derived from an EMBL/GenBank/DDBJ whole genome shotgun (WGS) entry which is preliminary data.</text>
</comment>
<name>A0A8H3IZV8_9LECA</name>
<evidence type="ECO:0000256" key="2">
    <source>
        <dbReference type="SAM" id="MobiDB-lite"/>
    </source>
</evidence>
<protein>
    <recommendedName>
        <fullName evidence="3">C2H2-type domain-containing protein</fullName>
    </recommendedName>
</protein>
<dbReference type="OrthoDB" id="5332314at2759"/>
<keyword evidence="5" id="KW-1185">Reference proteome</keyword>
<dbReference type="Proteomes" id="UP000664203">
    <property type="component" value="Unassembled WGS sequence"/>
</dbReference>
<gene>
    <name evidence="4" type="ORF">ALECFALPRED_006727</name>
</gene>
<feature type="compositionally biased region" description="Low complexity" evidence="2">
    <location>
        <begin position="16"/>
        <end position="25"/>
    </location>
</feature>
<keyword evidence="1" id="KW-0479">Metal-binding</keyword>
<feature type="compositionally biased region" description="Pro residues" evidence="2">
    <location>
        <begin position="26"/>
        <end position="35"/>
    </location>
</feature>
<feature type="domain" description="C2H2-type" evidence="3">
    <location>
        <begin position="94"/>
        <end position="123"/>
    </location>
</feature>
<evidence type="ECO:0000313" key="5">
    <source>
        <dbReference type="Proteomes" id="UP000664203"/>
    </source>
</evidence>
<organism evidence="4 5">
    <name type="scientific">Alectoria fallacina</name>
    <dbReference type="NCBI Taxonomy" id="1903189"/>
    <lineage>
        <taxon>Eukaryota</taxon>
        <taxon>Fungi</taxon>
        <taxon>Dikarya</taxon>
        <taxon>Ascomycota</taxon>
        <taxon>Pezizomycotina</taxon>
        <taxon>Lecanoromycetes</taxon>
        <taxon>OSLEUM clade</taxon>
        <taxon>Lecanoromycetidae</taxon>
        <taxon>Lecanorales</taxon>
        <taxon>Lecanorineae</taxon>
        <taxon>Parmeliaceae</taxon>
        <taxon>Alectoria</taxon>
    </lineage>
</organism>
<feature type="compositionally biased region" description="Polar residues" evidence="2">
    <location>
        <begin position="1"/>
        <end position="15"/>
    </location>
</feature>
<keyword evidence="1" id="KW-0862">Zinc</keyword>
<dbReference type="InterPro" id="IPR013087">
    <property type="entry name" value="Znf_C2H2_type"/>
</dbReference>
<dbReference type="GO" id="GO:0008270">
    <property type="term" value="F:zinc ion binding"/>
    <property type="evidence" value="ECO:0007669"/>
    <property type="project" value="UniProtKB-KW"/>
</dbReference>
<evidence type="ECO:0000313" key="4">
    <source>
        <dbReference type="EMBL" id="CAF9936189.1"/>
    </source>
</evidence>
<dbReference type="EMBL" id="CAJPDR010000435">
    <property type="protein sequence ID" value="CAF9936189.1"/>
    <property type="molecule type" value="Genomic_DNA"/>
</dbReference>
<sequence>MQSLPNHSSGSQPNGATNPINTTAPHPAPPPPIPRSQPQIETRIHGKTAAQRADRNARDARRLAAVSGVVIPSRVPPGHVPNQGSWTQDARMVHPCSVCGRKFAQRYHVQVHMAPCVRRNGNPRGARWDDAWRRNGAGHVGYGNVQARSGRQALTIDVGETEDEQPEDLKMEDDRFEDYSPEAYQPQFSQRQVHRPEHLKLPIFPWPLNRPFPTGPFLNNSLQVASPLPTGLEQRGLPVPLLDSLSLSPSVTDTQSTSSSPTALTPYDPYLRMDILTNEALLSMVQAWQDIMQYAGRCYSAEHPHFQRTMEELCRRGLVGTDWTRSMDLERVNLALTRVVV</sequence>
<evidence type="ECO:0000259" key="3">
    <source>
        <dbReference type="PROSITE" id="PS50157"/>
    </source>
</evidence>
<accession>A0A8H3IZV8</accession>
<evidence type="ECO:0000256" key="1">
    <source>
        <dbReference type="PROSITE-ProRule" id="PRU00042"/>
    </source>
</evidence>
<feature type="compositionally biased region" description="Basic and acidic residues" evidence="2">
    <location>
        <begin position="52"/>
        <end position="61"/>
    </location>
</feature>
<dbReference type="AlphaFoldDB" id="A0A8H3IZV8"/>
<feature type="region of interest" description="Disordered" evidence="2">
    <location>
        <begin position="1"/>
        <end position="61"/>
    </location>
</feature>
<dbReference type="PROSITE" id="PS50157">
    <property type="entry name" value="ZINC_FINGER_C2H2_2"/>
    <property type="match status" value="1"/>
</dbReference>
<reference evidence="4" key="1">
    <citation type="submission" date="2021-03" db="EMBL/GenBank/DDBJ databases">
        <authorList>
            <person name="Tagirdzhanova G."/>
        </authorList>
    </citation>
    <scope>NUCLEOTIDE SEQUENCE</scope>
</reference>